<dbReference type="Gene3D" id="2.60.40.150">
    <property type="entry name" value="C2 domain"/>
    <property type="match status" value="1"/>
</dbReference>
<feature type="compositionally biased region" description="Basic and acidic residues" evidence="7">
    <location>
        <begin position="647"/>
        <end position="656"/>
    </location>
</feature>
<evidence type="ECO:0000256" key="2">
    <source>
        <dbReference type="ARBA" id="ARBA00013278"/>
    </source>
</evidence>
<dbReference type="SUPFAM" id="SSF52151">
    <property type="entry name" value="FabD/lysophospholipase-like"/>
    <property type="match status" value="2"/>
</dbReference>
<feature type="compositionally biased region" description="Basic and acidic residues" evidence="7">
    <location>
        <begin position="701"/>
        <end position="711"/>
    </location>
</feature>
<dbReference type="PANTHER" id="PTHR10728:SF40">
    <property type="entry name" value="PATATIN FAMILY PROTEIN"/>
    <property type="match status" value="1"/>
</dbReference>
<evidence type="ECO:0000256" key="6">
    <source>
        <dbReference type="RuleBase" id="RU362102"/>
    </source>
</evidence>
<dbReference type="PROSITE" id="PS50004">
    <property type="entry name" value="C2"/>
    <property type="match status" value="1"/>
</dbReference>
<dbReference type="Gene3D" id="3.40.1090.10">
    <property type="entry name" value="Cytosolic phospholipase A2 catalytic domain"/>
    <property type="match status" value="2"/>
</dbReference>
<evidence type="ECO:0000256" key="5">
    <source>
        <dbReference type="ARBA" id="ARBA00023098"/>
    </source>
</evidence>
<keyword evidence="3 6" id="KW-0963">Cytoplasm</keyword>
<accession>A0A7R8WBI4</accession>
<evidence type="ECO:0000256" key="3">
    <source>
        <dbReference type="ARBA" id="ARBA00022490"/>
    </source>
</evidence>
<dbReference type="EC" id="3.1.1.4" evidence="2 6"/>
<feature type="compositionally biased region" description="Polar residues" evidence="7">
    <location>
        <begin position="665"/>
        <end position="677"/>
    </location>
</feature>
<dbReference type="Pfam" id="PF01735">
    <property type="entry name" value="PLA2_B"/>
    <property type="match status" value="2"/>
</dbReference>
<dbReference type="GO" id="GO:0005829">
    <property type="term" value="C:cytosol"/>
    <property type="evidence" value="ECO:0007669"/>
    <property type="project" value="TreeGrafter"/>
</dbReference>
<dbReference type="GO" id="GO:0005509">
    <property type="term" value="F:calcium ion binding"/>
    <property type="evidence" value="ECO:0007669"/>
    <property type="project" value="TreeGrafter"/>
</dbReference>
<feature type="compositionally biased region" description="Polar residues" evidence="7">
    <location>
        <begin position="596"/>
        <end position="611"/>
    </location>
</feature>
<dbReference type="OrthoDB" id="419768at2759"/>
<dbReference type="EMBL" id="OB660660">
    <property type="protein sequence ID" value="CAD7225774.1"/>
    <property type="molecule type" value="Genomic_DNA"/>
</dbReference>
<dbReference type="PANTHER" id="PTHR10728">
    <property type="entry name" value="CYTOSOLIC PHOSPHOLIPASE A2"/>
    <property type="match status" value="1"/>
</dbReference>
<keyword evidence="6" id="KW-0106">Calcium</keyword>
<feature type="region of interest" description="Disordered" evidence="7">
    <location>
        <begin position="545"/>
        <end position="715"/>
    </location>
</feature>
<dbReference type="PROSITE" id="PS51210">
    <property type="entry name" value="PLA2C"/>
    <property type="match status" value="1"/>
</dbReference>
<dbReference type="InterPro" id="IPR000008">
    <property type="entry name" value="C2_dom"/>
</dbReference>
<reference evidence="8" key="1">
    <citation type="submission" date="2020-11" db="EMBL/GenBank/DDBJ databases">
        <authorList>
            <person name="Tran Van P."/>
        </authorList>
    </citation>
    <scope>NUCLEOTIDE SEQUENCE</scope>
</reference>
<evidence type="ECO:0000256" key="7">
    <source>
        <dbReference type="SAM" id="MobiDB-lite"/>
    </source>
</evidence>
<dbReference type="SMART" id="SM00239">
    <property type="entry name" value="C2"/>
    <property type="match status" value="1"/>
</dbReference>
<feature type="compositionally biased region" description="Low complexity" evidence="7">
    <location>
        <begin position="494"/>
        <end position="506"/>
    </location>
</feature>
<proteinExistence type="predicted"/>
<sequence>MDVVDNASAAVAQKSKLRRISRSERTPVDHWGHWHNTFFQGLKAKFTKSYDGTLVGLSGSPSFDPFQVFEVRHRFCALLNVKILYGEKITKGKAADFLDTPDPYILLNIPGTPNTRKRTKHINNCTSPVWNQEFSFYIDQEANPILEITLMDANVKFDQIIGSETIPIKTLALNETKKHLIRSNPDLRYSLSLCIQERAFVRRRMNHVYRALNKLLGEDGPDDIHEVPTIAILGSGGGFRAMTAMTGVVNALWEEGIFDVATYVAGLSGSSWYLSTLYSHPDFPKAASPRDVQAELCARICLDWKRFLSLSNLNKYRQAFLQKKSLGQPVSFADIFGMLLGDVLLPDRKDATLSDQQELLVDGDLPFPLYTCIHVKEDVSAILFQEWVEFSPFEIGIPKYGISLKPRDFGCKFFMGKIIRRFDEYKLCTLQGVWGSAFSILFTRLNQGDAKGGEKNPGNELEDIATLRNNLDKMPLPTPAYVDGEEERLAGQLAEAEVSADPSSSSDEYEEDANADELISLQGEEDRVSPPPLAVIPKKKSSWLSWLTGKRKQSMDRNTTPQSHDTNKRAKKHRRTQSGGPFLRLPPKEQRDSRPSLPTNSLLSTPASRSQPPTPPNNPLRQYHRHRSLSVPQVDGRKHSSPVPKSSSKESQDQIRRASLPSDILHSTSLSKQSILSPATKVSKHPSSTRSEPPGSIKNNYWRERGLTIREKKSKRNKSSWDKCAKVLARSDLLSGRKWRAPIIFNPLRGIPLENRFPISPYAAAVQESDVETDDPDFKLGREQASDTKSKYSFVVDAGLCINSPYPVLLRPQRNVELYLSFDFSGRKSDQAPPFKELEQAEKWARLNHVKFPPVKKLVEEFRKEEMRECYVFEDPEDPSCPIILHFVLLNLSFKEFKAPGVPRETEEEKAFADFSIFSDPKTPYSMYNFQYTKMQFERLSQLTEYNTRINIPVSELTRGKYVIKECILRVMKRRRDRAMTPPVSLADIDRLRQRLSFKGPREVKQLREYVKRLSSLQQHM</sequence>
<organism evidence="8">
    <name type="scientific">Cyprideis torosa</name>
    <dbReference type="NCBI Taxonomy" id="163714"/>
    <lineage>
        <taxon>Eukaryota</taxon>
        <taxon>Metazoa</taxon>
        <taxon>Ecdysozoa</taxon>
        <taxon>Arthropoda</taxon>
        <taxon>Crustacea</taxon>
        <taxon>Oligostraca</taxon>
        <taxon>Ostracoda</taxon>
        <taxon>Podocopa</taxon>
        <taxon>Podocopida</taxon>
        <taxon>Cytherocopina</taxon>
        <taxon>Cytheroidea</taxon>
        <taxon>Cytherideidae</taxon>
        <taxon>Cyprideis</taxon>
    </lineage>
</organism>
<dbReference type="AlphaFoldDB" id="A0A7R8WBI4"/>
<dbReference type="InterPro" id="IPR016035">
    <property type="entry name" value="Acyl_Trfase/lysoPLipase"/>
</dbReference>
<dbReference type="InterPro" id="IPR002642">
    <property type="entry name" value="LysoPLipase_cat_dom"/>
</dbReference>
<dbReference type="GO" id="GO:0005544">
    <property type="term" value="F:calcium-dependent phospholipid binding"/>
    <property type="evidence" value="ECO:0007669"/>
    <property type="project" value="TreeGrafter"/>
</dbReference>
<comment type="catalytic activity">
    <reaction evidence="6">
        <text>a 1,2-diacyl-sn-glycero-3-phosphocholine + H2O = a 1-acyl-sn-glycero-3-phosphocholine + a fatty acid + H(+)</text>
        <dbReference type="Rhea" id="RHEA:15801"/>
        <dbReference type="ChEBI" id="CHEBI:15377"/>
        <dbReference type="ChEBI" id="CHEBI:15378"/>
        <dbReference type="ChEBI" id="CHEBI:28868"/>
        <dbReference type="ChEBI" id="CHEBI:57643"/>
        <dbReference type="ChEBI" id="CHEBI:58168"/>
        <dbReference type="EC" id="3.1.1.4"/>
    </reaction>
</comment>
<evidence type="ECO:0000256" key="1">
    <source>
        <dbReference type="ARBA" id="ARBA00004496"/>
    </source>
</evidence>
<name>A0A7R8WBI4_9CRUS</name>
<evidence type="ECO:0000256" key="4">
    <source>
        <dbReference type="ARBA" id="ARBA00022801"/>
    </source>
</evidence>
<dbReference type="GO" id="GO:0046475">
    <property type="term" value="P:glycerophospholipid catabolic process"/>
    <property type="evidence" value="ECO:0007669"/>
    <property type="project" value="TreeGrafter"/>
</dbReference>
<keyword evidence="6" id="KW-0442">Lipid degradation</keyword>
<dbReference type="GO" id="GO:0047498">
    <property type="term" value="F:calcium-dependent phospholipase A2 activity"/>
    <property type="evidence" value="ECO:0007669"/>
    <property type="project" value="TreeGrafter"/>
</dbReference>
<evidence type="ECO:0000313" key="8">
    <source>
        <dbReference type="EMBL" id="CAD7225774.1"/>
    </source>
</evidence>
<keyword evidence="4 6" id="KW-0378">Hydrolase</keyword>
<comment type="domain">
    <text evidence="6">The N-terminal C2 domain associates with lipid membranes upon calcium binding.</text>
</comment>
<keyword evidence="5 6" id="KW-0443">Lipid metabolism</keyword>
<gene>
    <name evidence="8" type="ORF">CTOB1V02_LOCUS3706</name>
</gene>
<dbReference type="Pfam" id="PF00168">
    <property type="entry name" value="C2"/>
    <property type="match status" value="1"/>
</dbReference>
<dbReference type="SMART" id="SM00022">
    <property type="entry name" value="PLAc"/>
    <property type="match status" value="1"/>
</dbReference>
<feature type="region of interest" description="Disordered" evidence="7">
    <location>
        <begin position="493"/>
        <end position="513"/>
    </location>
</feature>
<dbReference type="InterPro" id="IPR035892">
    <property type="entry name" value="C2_domain_sf"/>
</dbReference>
<comment type="subcellular location">
    <subcellularLocation>
        <location evidence="1">Cytoplasm</location>
    </subcellularLocation>
</comment>
<protein>
    <recommendedName>
        <fullName evidence="2 6">Phospholipase A2</fullName>
        <ecNumber evidence="2 6">3.1.1.4</ecNumber>
    </recommendedName>
</protein>
<dbReference type="SUPFAM" id="SSF49562">
    <property type="entry name" value="C2 domain (Calcium/lipid-binding domain, CaLB)"/>
    <property type="match status" value="1"/>
</dbReference>
<keyword evidence="6" id="KW-0479">Metal-binding</keyword>